<dbReference type="GeneID" id="300653488"/>
<dbReference type="EMBL" id="WXYQ01000001">
    <property type="protein sequence ID" value="NBG94509.1"/>
    <property type="molecule type" value="Genomic_DNA"/>
</dbReference>
<evidence type="ECO:0000256" key="2">
    <source>
        <dbReference type="SAM" id="Phobius"/>
    </source>
</evidence>
<evidence type="ECO:0000313" key="3">
    <source>
        <dbReference type="EMBL" id="NBG94509.1"/>
    </source>
</evidence>
<keyword evidence="2" id="KW-1133">Transmembrane helix</keyword>
<keyword evidence="2" id="KW-0472">Membrane</keyword>
<dbReference type="RefSeq" id="WP_160586598.1">
    <property type="nucleotide sequence ID" value="NZ_BMHN01000001.1"/>
</dbReference>
<dbReference type="OrthoDB" id="8453763at2"/>
<feature type="transmembrane region" description="Helical" evidence="2">
    <location>
        <begin position="53"/>
        <end position="78"/>
    </location>
</feature>
<feature type="coiled-coil region" evidence="1">
    <location>
        <begin position="23"/>
        <end position="50"/>
    </location>
</feature>
<keyword evidence="1" id="KW-0175">Coiled coil</keyword>
<dbReference type="AlphaFoldDB" id="A0A845Q7Z5"/>
<dbReference type="Proteomes" id="UP000470384">
    <property type="component" value="Unassembled WGS sequence"/>
</dbReference>
<protein>
    <submittedName>
        <fullName evidence="3">Uncharacterized protein</fullName>
    </submittedName>
</protein>
<keyword evidence="2" id="KW-0812">Transmembrane</keyword>
<comment type="caution">
    <text evidence="3">The sequence shown here is derived from an EMBL/GenBank/DDBJ whole genome shotgun (WGS) entry which is preliminary data.</text>
</comment>
<evidence type="ECO:0000256" key="1">
    <source>
        <dbReference type="SAM" id="Coils"/>
    </source>
</evidence>
<proteinExistence type="predicted"/>
<accession>A0A845Q7Z5</accession>
<name>A0A845Q7Z5_9HYPH</name>
<keyword evidence="4" id="KW-1185">Reference proteome</keyword>
<evidence type="ECO:0000313" key="4">
    <source>
        <dbReference type="Proteomes" id="UP000470384"/>
    </source>
</evidence>
<sequence length="79" mass="8852">MNENRTPTHSDIYLMLGRVEGKIDGFLAQSARQEKQIEDLEDRTDRLERSQTWVVGAAAGIGFVSSILTFLFTGGFIVF</sequence>
<gene>
    <name evidence="3" type="ORF">GTQ45_02025</name>
</gene>
<organism evidence="3 4">
    <name type="scientific">Pyruvatibacter mobilis</name>
    <dbReference type="NCBI Taxonomy" id="1712261"/>
    <lineage>
        <taxon>Bacteria</taxon>
        <taxon>Pseudomonadati</taxon>
        <taxon>Pseudomonadota</taxon>
        <taxon>Alphaproteobacteria</taxon>
        <taxon>Hyphomicrobiales</taxon>
        <taxon>Parvibaculaceae</taxon>
        <taxon>Pyruvatibacter</taxon>
    </lineage>
</organism>
<reference evidence="3 4" key="1">
    <citation type="journal article" date="2016" name="Int. J. Syst. Evol. Microbiol.">
        <title>Pyruvatibacter mobilis gen. nov., sp. nov., a marine bacterium from the culture broth of Picochlorum sp. 122.</title>
        <authorList>
            <person name="Wang G."/>
            <person name="Tang M."/>
            <person name="Wu H."/>
            <person name="Dai S."/>
            <person name="Li T."/>
            <person name="Chen C."/>
            <person name="He H."/>
            <person name="Fan J."/>
            <person name="Xiang W."/>
            <person name="Li X."/>
        </authorList>
    </citation>
    <scope>NUCLEOTIDE SEQUENCE [LARGE SCALE GENOMIC DNA]</scope>
    <source>
        <strain evidence="3 4">GYP-11</strain>
    </source>
</reference>